<sequence length="274" mass="29762">MSFSAHTKLTAVIGNPIGHSLSPLLHNEIYVREDIDAVMLAFQNQSIIELVQAIRALPIHLTAITLPHKESVIPLLDEVDKKALAIGSVNTVVNTGGKLKGYNTDVVGIAVALKDTPLKSKSVLIFGAGGAARAVAYHMKECGAKIHSYDRALKKAQTLCEKFGGTALELDALNGAQFDVIVNASPVGLHPNIDATPVPKEMIRKGGIVFDLVYNPLETRLMREAVERGAQAISGLTMLVEQALEQERLWLGREIGNAPYYVLLERELNKMNPR</sequence>
<dbReference type="SUPFAM" id="SSF51735">
    <property type="entry name" value="NAD(P)-binding Rossmann-fold domains"/>
    <property type="match status" value="1"/>
</dbReference>
<feature type="active site" description="Proton acceptor" evidence="8">
    <location>
        <position position="69"/>
    </location>
</feature>
<keyword evidence="4 8" id="KW-0521">NADP</keyword>
<dbReference type="EMBL" id="MFLD01000029">
    <property type="protein sequence ID" value="OGG59220.1"/>
    <property type="molecule type" value="Genomic_DNA"/>
</dbReference>
<keyword evidence="5 8" id="KW-0560">Oxidoreductase</keyword>
<comment type="similarity">
    <text evidence="8">Belongs to the shikimate dehydrogenase family.</text>
</comment>
<evidence type="ECO:0000256" key="4">
    <source>
        <dbReference type="ARBA" id="ARBA00022857"/>
    </source>
</evidence>
<dbReference type="GO" id="GO:0008652">
    <property type="term" value="P:amino acid biosynthetic process"/>
    <property type="evidence" value="ECO:0007669"/>
    <property type="project" value="UniProtKB-KW"/>
</dbReference>
<reference evidence="11 12" key="1">
    <citation type="journal article" date="2016" name="Nat. Commun.">
        <title>Thousands of microbial genomes shed light on interconnected biogeochemical processes in an aquifer system.</title>
        <authorList>
            <person name="Anantharaman K."/>
            <person name="Brown C.T."/>
            <person name="Hug L.A."/>
            <person name="Sharon I."/>
            <person name="Castelle C.J."/>
            <person name="Probst A.J."/>
            <person name="Thomas B.C."/>
            <person name="Singh A."/>
            <person name="Wilkins M.J."/>
            <person name="Karaoz U."/>
            <person name="Brodie E.L."/>
            <person name="Williams K.H."/>
            <person name="Hubbard S.S."/>
            <person name="Banfield J.F."/>
        </authorList>
    </citation>
    <scope>NUCLEOTIDE SEQUENCE [LARGE SCALE GENOMIC DNA]</scope>
</reference>
<dbReference type="InterPro" id="IPR011342">
    <property type="entry name" value="Shikimate_DH"/>
</dbReference>
<evidence type="ECO:0000256" key="2">
    <source>
        <dbReference type="ARBA" id="ARBA00012962"/>
    </source>
</evidence>
<evidence type="ECO:0000256" key="7">
    <source>
        <dbReference type="ARBA" id="ARBA00049442"/>
    </source>
</evidence>
<dbReference type="UniPathway" id="UPA00053">
    <property type="reaction ID" value="UER00087"/>
</dbReference>
<dbReference type="Gene3D" id="3.40.50.720">
    <property type="entry name" value="NAD(P)-binding Rossmann-like Domain"/>
    <property type="match status" value="1"/>
</dbReference>
<evidence type="ECO:0000256" key="8">
    <source>
        <dbReference type="HAMAP-Rule" id="MF_00222"/>
    </source>
</evidence>
<feature type="binding site" evidence="8">
    <location>
        <begin position="20"/>
        <end position="22"/>
    </location>
    <ligand>
        <name>shikimate</name>
        <dbReference type="ChEBI" id="CHEBI:36208"/>
    </ligand>
</feature>
<dbReference type="InterPro" id="IPR046346">
    <property type="entry name" value="Aminoacid_DH-like_N_sf"/>
</dbReference>
<evidence type="ECO:0000256" key="3">
    <source>
        <dbReference type="ARBA" id="ARBA00022605"/>
    </source>
</evidence>
<dbReference type="InterPro" id="IPR036291">
    <property type="entry name" value="NAD(P)-bd_dom_sf"/>
</dbReference>
<comment type="function">
    <text evidence="8">Involved in the biosynthesis of the chorismate, which leads to the biosynthesis of aromatic amino acids. Catalyzes the reversible NADPH linked reduction of 3-dehydroshikimate (DHSA) to yield shikimate (SA).</text>
</comment>
<feature type="binding site" evidence="8">
    <location>
        <position position="235"/>
    </location>
    <ligand>
        <name>NADP(+)</name>
        <dbReference type="ChEBI" id="CHEBI:58349"/>
    </ligand>
</feature>
<comment type="caution">
    <text evidence="8">Lacks conserved residue(s) required for the propagation of feature annotation.</text>
</comment>
<dbReference type="PANTHER" id="PTHR21089:SF1">
    <property type="entry name" value="BIFUNCTIONAL 3-DEHYDROQUINATE DEHYDRATASE_SHIKIMATE DEHYDROGENASE, CHLOROPLASTIC"/>
    <property type="match status" value="1"/>
</dbReference>
<evidence type="ECO:0000259" key="10">
    <source>
        <dbReference type="Pfam" id="PF08501"/>
    </source>
</evidence>
<dbReference type="HAMAP" id="MF_00222">
    <property type="entry name" value="Shikimate_DH_AroE"/>
    <property type="match status" value="1"/>
</dbReference>
<feature type="domain" description="Quinate/shikimate 5-dehydrogenase/glutamyl-tRNA reductase" evidence="9">
    <location>
        <begin position="116"/>
        <end position="184"/>
    </location>
</feature>
<dbReference type="SUPFAM" id="SSF53223">
    <property type="entry name" value="Aminoacid dehydrogenase-like, N-terminal domain"/>
    <property type="match status" value="1"/>
</dbReference>
<keyword evidence="6 8" id="KW-0057">Aromatic amino acid biosynthesis</keyword>
<dbReference type="AlphaFoldDB" id="A0A1F6DD13"/>
<dbReference type="GO" id="GO:0050661">
    <property type="term" value="F:NADP binding"/>
    <property type="evidence" value="ECO:0007669"/>
    <property type="project" value="InterPro"/>
</dbReference>
<comment type="caution">
    <text evidence="11">The sequence shown here is derived from an EMBL/GenBank/DDBJ whole genome shotgun (WGS) entry which is preliminary data.</text>
</comment>
<feature type="binding site" evidence="8">
    <location>
        <position position="105"/>
    </location>
    <ligand>
        <name>shikimate</name>
        <dbReference type="ChEBI" id="CHEBI:36208"/>
    </ligand>
</feature>
<feature type="binding site" evidence="8">
    <location>
        <position position="214"/>
    </location>
    <ligand>
        <name>shikimate</name>
        <dbReference type="ChEBI" id="CHEBI:36208"/>
    </ligand>
</feature>
<protein>
    <recommendedName>
        <fullName evidence="2 8">Shikimate dehydrogenase (NADP(+))</fullName>
        <shortName evidence="8">SDH</shortName>
        <ecNumber evidence="2 8">1.1.1.25</ecNumber>
    </recommendedName>
</protein>
<dbReference type="Proteomes" id="UP000178042">
    <property type="component" value="Unassembled WGS sequence"/>
</dbReference>
<gene>
    <name evidence="8" type="primary">aroE</name>
    <name evidence="11" type="ORF">A3C86_00530</name>
</gene>
<dbReference type="GO" id="GO:0004764">
    <property type="term" value="F:shikimate 3-dehydrogenase (NADP+) activity"/>
    <property type="evidence" value="ECO:0007669"/>
    <property type="project" value="UniProtKB-UniRule"/>
</dbReference>
<dbReference type="CDD" id="cd01065">
    <property type="entry name" value="NAD_bind_Shikimate_DH"/>
    <property type="match status" value="1"/>
</dbReference>
<feature type="binding site" evidence="8">
    <location>
        <position position="242"/>
    </location>
    <ligand>
        <name>shikimate</name>
        <dbReference type="ChEBI" id="CHEBI:36208"/>
    </ligand>
</feature>
<dbReference type="InterPro" id="IPR022893">
    <property type="entry name" value="Shikimate_DH_fam"/>
</dbReference>
<feature type="binding site" evidence="8">
    <location>
        <position position="90"/>
    </location>
    <ligand>
        <name>shikimate</name>
        <dbReference type="ChEBI" id="CHEBI:36208"/>
    </ligand>
</feature>
<evidence type="ECO:0000259" key="9">
    <source>
        <dbReference type="Pfam" id="PF01488"/>
    </source>
</evidence>
<evidence type="ECO:0000313" key="11">
    <source>
        <dbReference type="EMBL" id="OGG59220.1"/>
    </source>
</evidence>
<dbReference type="GO" id="GO:0019632">
    <property type="term" value="P:shikimate metabolic process"/>
    <property type="evidence" value="ECO:0007669"/>
    <property type="project" value="InterPro"/>
</dbReference>
<keyword evidence="3 8" id="KW-0028">Amino-acid biosynthesis</keyword>
<dbReference type="Gene3D" id="3.40.50.10860">
    <property type="entry name" value="Leucine Dehydrogenase, chain A, domain 1"/>
    <property type="match status" value="1"/>
</dbReference>
<dbReference type="Pfam" id="PF01488">
    <property type="entry name" value="Shikimate_DH"/>
    <property type="match status" value="1"/>
</dbReference>
<dbReference type="GO" id="GO:0009423">
    <property type="term" value="P:chorismate biosynthetic process"/>
    <property type="evidence" value="ECO:0007669"/>
    <property type="project" value="UniProtKB-UniRule"/>
</dbReference>
<dbReference type="InterPro" id="IPR006151">
    <property type="entry name" value="Shikm_DH/Glu-tRNA_Rdtase"/>
</dbReference>
<name>A0A1F6DD13_9BACT</name>
<dbReference type="InterPro" id="IPR013708">
    <property type="entry name" value="Shikimate_DH-bd_N"/>
</dbReference>
<organism evidence="11 12">
    <name type="scientific">Candidatus Kaiserbacteria bacterium RIFCSPHIGHO2_02_FULL_49_16</name>
    <dbReference type="NCBI Taxonomy" id="1798490"/>
    <lineage>
        <taxon>Bacteria</taxon>
        <taxon>Candidatus Kaiseribacteriota</taxon>
    </lineage>
</organism>
<comment type="subunit">
    <text evidence="8">Homodimer.</text>
</comment>
<accession>A0A1F6DD13</accession>
<evidence type="ECO:0000256" key="1">
    <source>
        <dbReference type="ARBA" id="ARBA00004871"/>
    </source>
</evidence>
<proteinExistence type="inferred from homology"/>
<evidence type="ECO:0000313" key="12">
    <source>
        <dbReference type="Proteomes" id="UP000178042"/>
    </source>
</evidence>
<dbReference type="PANTHER" id="PTHR21089">
    <property type="entry name" value="SHIKIMATE DEHYDROGENASE"/>
    <property type="match status" value="1"/>
</dbReference>
<feature type="binding site" evidence="8">
    <location>
        <begin position="127"/>
        <end position="131"/>
    </location>
    <ligand>
        <name>NADP(+)</name>
        <dbReference type="ChEBI" id="CHEBI:58349"/>
    </ligand>
</feature>
<evidence type="ECO:0000256" key="5">
    <source>
        <dbReference type="ARBA" id="ARBA00023002"/>
    </source>
</evidence>
<feature type="domain" description="Shikimate dehydrogenase substrate binding N-terminal" evidence="10">
    <location>
        <begin position="12"/>
        <end position="92"/>
    </location>
</feature>
<feature type="binding site" evidence="8">
    <location>
        <position position="212"/>
    </location>
    <ligand>
        <name>NADP(+)</name>
        <dbReference type="ChEBI" id="CHEBI:58349"/>
    </ligand>
</feature>
<dbReference type="Pfam" id="PF08501">
    <property type="entry name" value="Shikimate_dh_N"/>
    <property type="match status" value="1"/>
</dbReference>
<dbReference type="NCBIfam" id="TIGR00507">
    <property type="entry name" value="aroE"/>
    <property type="match status" value="1"/>
</dbReference>
<comment type="pathway">
    <text evidence="1 8">Metabolic intermediate biosynthesis; chorismate biosynthesis; chorismate from D-erythrose 4-phosphate and phosphoenolpyruvate: step 4/7.</text>
</comment>
<comment type="catalytic activity">
    <reaction evidence="7 8">
        <text>shikimate + NADP(+) = 3-dehydroshikimate + NADPH + H(+)</text>
        <dbReference type="Rhea" id="RHEA:17737"/>
        <dbReference type="ChEBI" id="CHEBI:15378"/>
        <dbReference type="ChEBI" id="CHEBI:16630"/>
        <dbReference type="ChEBI" id="CHEBI:36208"/>
        <dbReference type="ChEBI" id="CHEBI:57783"/>
        <dbReference type="ChEBI" id="CHEBI:58349"/>
        <dbReference type="EC" id="1.1.1.25"/>
    </reaction>
</comment>
<dbReference type="GO" id="GO:0009073">
    <property type="term" value="P:aromatic amino acid family biosynthetic process"/>
    <property type="evidence" value="ECO:0007669"/>
    <property type="project" value="UniProtKB-KW"/>
</dbReference>
<feature type="binding site" evidence="8">
    <location>
        <position position="65"/>
    </location>
    <ligand>
        <name>shikimate</name>
        <dbReference type="ChEBI" id="CHEBI:36208"/>
    </ligand>
</feature>
<evidence type="ECO:0000256" key="6">
    <source>
        <dbReference type="ARBA" id="ARBA00023141"/>
    </source>
</evidence>
<dbReference type="EC" id="1.1.1.25" evidence="2 8"/>